<name>A0A816J517_BRANA</name>
<dbReference type="EMBL" id="HG994373">
    <property type="protein sequence ID" value="CAF1752971.1"/>
    <property type="molecule type" value="Genomic_DNA"/>
</dbReference>
<evidence type="ECO:0000313" key="1">
    <source>
        <dbReference type="EMBL" id="CAF1752971.1"/>
    </source>
</evidence>
<sequence length="100" mass="11668">MLSDLVFLVFYDLKLSFAIQHIQDSSLVPRRQEILSRKYSSIMETACAFQVVKYYTYSNFSANSQLFVSAFCHLISSPEDTFVYAFDSYTLKHFDGFFLQ</sequence>
<organism evidence="1">
    <name type="scientific">Brassica napus</name>
    <name type="common">Rape</name>
    <dbReference type="NCBI Taxonomy" id="3708"/>
    <lineage>
        <taxon>Eukaryota</taxon>
        <taxon>Viridiplantae</taxon>
        <taxon>Streptophyta</taxon>
        <taxon>Embryophyta</taxon>
        <taxon>Tracheophyta</taxon>
        <taxon>Spermatophyta</taxon>
        <taxon>Magnoliopsida</taxon>
        <taxon>eudicotyledons</taxon>
        <taxon>Gunneridae</taxon>
        <taxon>Pentapetalae</taxon>
        <taxon>rosids</taxon>
        <taxon>malvids</taxon>
        <taxon>Brassicales</taxon>
        <taxon>Brassicaceae</taxon>
        <taxon>Brassiceae</taxon>
        <taxon>Brassica</taxon>
    </lineage>
</organism>
<dbReference type="AlphaFoldDB" id="A0A816J517"/>
<accession>A0A816J517</accession>
<gene>
    <name evidence="1" type="ORF">DARMORV10_C09P40560.1</name>
</gene>
<reference evidence="1" key="1">
    <citation type="submission" date="2021-01" db="EMBL/GenBank/DDBJ databases">
        <authorList>
            <consortium name="Genoscope - CEA"/>
            <person name="William W."/>
        </authorList>
    </citation>
    <scope>NUCLEOTIDE SEQUENCE</scope>
</reference>
<protein>
    <submittedName>
        <fullName evidence="1">(rape) hypothetical protein</fullName>
    </submittedName>
</protein>
<dbReference type="Proteomes" id="UP001295469">
    <property type="component" value="Chromosome C09"/>
</dbReference>
<proteinExistence type="predicted"/>